<feature type="transmembrane region" description="Helical" evidence="1">
    <location>
        <begin position="80"/>
        <end position="101"/>
    </location>
</feature>
<evidence type="ECO:0000313" key="2">
    <source>
        <dbReference type="EMBL" id="KAK0409522.1"/>
    </source>
</evidence>
<evidence type="ECO:0008006" key="4">
    <source>
        <dbReference type="Google" id="ProtNLM"/>
    </source>
</evidence>
<keyword evidence="1" id="KW-0812">Transmembrane</keyword>
<feature type="transmembrane region" description="Helical" evidence="1">
    <location>
        <begin position="47"/>
        <end position="68"/>
    </location>
</feature>
<proteinExistence type="predicted"/>
<keyword evidence="3" id="KW-1185">Reference proteome</keyword>
<feature type="transmembrane region" description="Helical" evidence="1">
    <location>
        <begin position="107"/>
        <end position="126"/>
    </location>
</feature>
<reference evidence="2" key="1">
    <citation type="submission" date="2023-06" db="EMBL/GenBank/DDBJ databases">
        <title>Genomic analysis of the entomopathogenic nematode Steinernema hermaphroditum.</title>
        <authorList>
            <person name="Schwarz E.M."/>
            <person name="Heppert J.K."/>
            <person name="Baniya A."/>
            <person name="Schwartz H.T."/>
            <person name="Tan C.-H."/>
            <person name="Antoshechkin I."/>
            <person name="Sternberg P.W."/>
            <person name="Goodrich-Blair H."/>
            <person name="Dillman A.R."/>
        </authorList>
    </citation>
    <scope>NUCLEOTIDE SEQUENCE</scope>
    <source>
        <strain evidence="2">PS9179</strain>
        <tissue evidence="2">Whole animal</tissue>
    </source>
</reference>
<organism evidence="2 3">
    <name type="scientific">Steinernema hermaphroditum</name>
    <dbReference type="NCBI Taxonomy" id="289476"/>
    <lineage>
        <taxon>Eukaryota</taxon>
        <taxon>Metazoa</taxon>
        <taxon>Ecdysozoa</taxon>
        <taxon>Nematoda</taxon>
        <taxon>Chromadorea</taxon>
        <taxon>Rhabditida</taxon>
        <taxon>Tylenchina</taxon>
        <taxon>Panagrolaimomorpha</taxon>
        <taxon>Strongyloidoidea</taxon>
        <taxon>Steinernematidae</taxon>
        <taxon>Steinernema</taxon>
    </lineage>
</organism>
<keyword evidence="1" id="KW-1133">Transmembrane helix</keyword>
<keyword evidence="1" id="KW-0472">Membrane</keyword>
<comment type="caution">
    <text evidence="2">The sequence shown here is derived from an EMBL/GenBank/DDBJ whole genome shotgun (WGS) entry which is preliminary data.</text>
</comment>
<dbReference type="Proteomes" id="UP001175271">
    <property type="component" value="Unassembled WGS sequence"/>
</dbReference>
<evidence type="ECO:0000313" key="3">
    <source>
        <dbReference type="Proteomes" id="UP001175271"/>
    </source>
</evidence>
<protein>
    <recommendedName>
        <fullName evidence="4">MARVEL domain-containing protein</fullName>
    </recommendedName>
</protein>
<gene>
    <name evidence="2" type="ORF">QR680_004594</name>
</gene>
<accession>A0AA39HP76</accession>
<evidence type="ECO:0000256" key="1">
    <source>
        <dbReference type="SAM" id="Phobius"/>
    </source>
</evidence>
<sequence length="142" mass="15495">MALNTGYLQTSRGICKIISIIIGFVLCSVLCANWYGGRSCFDADGRLGFVSGLNFVVVIINIVFFVLNLLDINVIRFERIYALVGTILFFVAAGIMIWYVVADGSNAGWIIGTTAGMIALALLFLWDLKILRGEASNTHLPV</sequence>
<dbReference type="EMBL" id="JAUCMV010000003">
    <property type="protein sequence ID" value="KAK0409522.1"/>
    <property type="molecule type" value="Genomic_DNA"/>
</dbReference>
<feature type="transmembrane region" description="Helical" evidence="1">
    <location>
        <begin position="17"/>
        <end position="35"/>
    </location>
</feature>
<name>A0AA39HP76_9BILA</name>
<dbReference type="AlphaFoldDB" id="A0AA39HP76"/>